<organism evidence="7 8">
    <name type="scientific">Tenacibaculum vairaonense</name>
    <dbReference type="NCBI Taxonomy" id="3137860"/>
    <lineage>
        <taxon>Bacteria</taxon>
        <taxon>Pseudomonadati</taxon>
        <taxon>Bacteroidota</taxon>
        <taxon>Flavobacteriia</taxon>
        <taxon>Flavobacteriales</taxon>
        <taxon>Flavobacteriaceae</taxon>
        <taxon>Tenacibaculum</taxon>
    </lineage>
</organism>
<evidence type="ECO:0000313" key="8">
    <source>
        <dbReference type="Proteomes" id="UP001497602"/>
    </source>
</evidence>
<comment type="caution">
    <text evidence="7">The sequence shown here is derived from an EMBL/GenBank/DDBJ whole genome shotgun (WGS) entry which is preliminary data.</text>
</comment>
<keyword evidence="3" id="KW-0677">Repeat</keyword>
<protein>
    <submittedName>
        <fullName evidence="7">DUF11 domain-containing protein</fullName>
    </submittedName>
</protein>
<evidence type="ECO:0000256" key="2">
    <source>
        <dbReference type="ARBA" id="ARBA00022729"/>
    </source>
</evidence>
<dbReference type="EMBL" id="CAXJRC010000011">
    <property type="protein sequence ID" value="CAL2106054.1"/>
    <property type="molecule type" value="Genomic_DNA"/>
</dbReference>
<evidence type="ECO:0000259" key="6">
    <source>
        <dbReference type="Pfam" id="PF24595"/>
    </source>
</evidence>
<evidence type="ECO:0000313" key="7">
    <source>
        <dbReference type="EMBL" id="CAL2106054.1"/>
    </source>
</evidence>
<evidence type="ECO:0000256" key="4">
    <source>
        <dbReference type="SAM" id="SignalP"/>
    </source>
</evidence>
<name>A0ABP1FCC1_9FLAO</name>
<dbReference type="InterPro" id="IPR026444">
    <property type="entry name" value="Secre_tail"/>
</dbReference>
<reference evidence="7 8" key="1">
    <citation type="submission" date="2024-05" db="EMBL/GenBank/DDBJ databases">
        <authorList>
            <person name="Duchaud E."/>
        </authorList>
    </citation>
    <scope>NUCLEOTIDE SEQUENCE [LARGE SCALE GENOMIC DNA]</scope>
    <source>
        <strain evidence="7">Ena-SAMPLE-TAB-13-05-2024-13:56:06:370-140305</strain>
    </source>
</reference>
<dbReference type="SUPFAM" id="SSF52058">
    <property type="entry name" value="L domain-like"/>
    <property type="match status" value="1"/>
</dbReference>
<sequence length="858" mass="96157">MKHKLILLCLLSFFIKSNAQNINFKDIKFKEALLNSKKHRVDTNSDGEISFQEAETLKAFTFENVSLTEMTDIKYFKNLEVLKSNNVVFPSLDLSNNTHIKELELWGSTISSIDVSMLSNLKKLILSAVHLNQLDLGNNSKLEHLELINTKIPTLDLSNKTQLELVKIRSNNRALSDIDFSNANKLKTLEIHYGSLTNIDLKDSPLLQILKLSNNAITALDLSKNTELLVVDITNTNLTALDLSKNNELRQLTLAFNKLASINVTNCKKLSTISISNNQLTTIDLTTNTDLQQLLIDSNELTNVDFSKNTKLQFLRIMNNKLTALDVRNCKLDFLYFAGNPDLKKAYLTGQPFGGDFENTYYEHCLNLEYMCVDSKFVKSAKERKKSTNHSNYVVSNDCSKSNILKGIVNFDLDKNGCDANDRGFSSGLKFGISSLTGGYEEVFPDEDGVYQIALADGDYYMFPVFAKPTNFDISPAPSFPPTPISFPTEGPIKIKDFCVTSLVDFNDLEVTIIPDGAPARPGFNASYSITYKNRGTTTQSGNIALDYAENILSLVSATPAVENTTTNQFSWSFNNLKPYESRQIKVTLNVNKPTDTPAVNDGDILKYTVKVNGATDEAPEDNTMVLNQTVVNSYDPNDKTCLEGTILEPKEVGNYLHYLIRFENKGTADAVNITVVDEIDTTKLDIETFEPLYASHKYRTTVKDKKEITFTFEDINLPFDDANNDGYVLFRIKTKDDLVVGDVIDNKAAIYFDFNPPIITNVESVEVKEKKVEEPTFDDYFTLSPNPTTGILNLTQKKTAIQIQYISIHDLSGRVVGFFPGQMSVFNVGYLFPNLYVLKVHTSDKGILTTKFMKVTN</sequence>
<dbReference type="PANTHER" id="PTHR24366:SF96">
    <property type="entry name" value="LEUCINE RICH REPEAT CONTAINING 53"/>
    <property type="match status" value="1"/>
</dbReference>
<keyword evidence="8" id="KW-1185">Reference proteome</keyword>
<evidence type="ECO:0000259" key="5">
    <source>
        <dbReference type="Pfam" id="PF01345"/>
    </source>
</evidence>
<dbReference type="Gene3D" id="3.80.10.10">
    <property type="entry name" value="Ribonuclease Inhibitor"/>
    <property type="match status" value="2"/>
</dbReference>
<feature type="signal peptide" evidence="4">
    <location>
        <begin position="1"/>
        <end position="19"/>
    </location>
</feature>
<dbReference type="Pfam" id="PF01345">
    <property type="entry name" value="DUF11"/>
    <property type="match status" value="1"/>
</dbReference>
<dbReference type="RefSeq" id="WP_348737858.1">
    <property type="nucleotide sequence ID" value="NZ_CAXJRC010000011.1"/>
</dbReference>
<dbReference type="InterPro" id="IPR032675">
    <property type="entry name" value="LRR_dom_sf"/>
</dbReference>
<feature type="domain" description="DUF7619" evidence="6">
    <location>
        <begin position="636"/>
        <end position="763"/>
    </location>
</feature>
<gene>
    <name evidence="7" type="ORF">T190115A13A_10210</name>
</gene>
<dbReference type="Proteomes" id="UP001497602">
    <property type="component" value="Unassembled WGS sequence"/>
</dbReference>
<evidence type="ECO:0000256" key="1">
    <source>
        <dbReference type="ARBA" id="ARBA00022614"/>
    </source>
</evidence>
<keyword evidence="1" id="KW-0433">Leucine-rich repeat</keyword>
<accession>A0ABP1FCC1</accession>
<keyword evidence="2 4" id="KW-0732">Signal</keyword>
<feature type="domain" description="DUF11" evidence="5">
    <location>
        <begin position="508"/>
        <end position="624"/>
    </location>
</feature>
<dbReference type="InterPro" id="IPR001434">
    <property type="entry name" value="OmcB-like_DUF11"/>
</dbReference>
<proteinExistence type="predicted"/>
<feature type="chain" id="PRO_5046301559" evidence="4">
    <location>
        <begin position="20"/>
        <end position="858"/>
    </location>
</feature>
<dbReference type="InterPro" id="IPR055353">
    <property type="entry name" value="DUF7619"/>
</dbReference>
<dbReference type="PANTHER" id="PTHR24366">
    <property type="entry name" value="IG(IMMUNOGLOBULIN) AND LRR(LEUCINE RICH REPEAT) DOMAINS"/>
    <property type="match status" value="1"/>
</dbReference>
<dbReference type="Pfam" id="PF24595">
    <property type="entry name" value="DUF7619"/>
    <property type="match status" value="1"/>
</dbReference>
<evidence type="ECO:0000256" key="3">
    <source>
        <dbReference type="ARBA" id="ARBA00022737"/>
    </source>
</evidence>
<dbReference type="NCBIfam" id="TIGR04183">
    <property type="entry name" value="Por_Secre_tail"/>
    <property type="match status" value="1"/>
</dbReference>